<keyword evidence="2" id="KW-1185">Reference proteome</keyword>
<gene>
    <name evidence="1" type="ORF">RF683_08255</name>
</gene>
<dbReference type="EMBL" id="CP133721">
    <property type="protein sequence ID" value="WMW77475.1"/>
    <property type="molecule type" value="Genomic_DNA"/>
</dbReference>
<protein>
    <recommendedName>
        <fullName evidence="3">GLPGLI family protein</fullName>
    </recommendedName>
</protein>
<evidence type="ECO:0000313" key="2">
    <source>
        <dbReference type="Proteomes" id="UP001180481"/>
    </source>
</evidence>
<evidence type="ECO:0008006" key="3">
    <source>
        <dbReference type="Google" id="ProtNLM"/>
    </source>
</evidence>
<accession>A0ABY9RA41</accession>
<dbReference type="RefSeq" id="WP_309531826.1">
    <property type="nucleotide sequence ID" value="NZ_CP133721.1"/>
</dbReference>
<evidence type="ECO:0000313" key="1">
    <source>
        <dbReference type="EMBL" id="WMW77475.1"/>
    </source>
</evidence>
<reference evidence="1" key="1">
    <citation type="submission" date="2023-09" db="EMBL/GenBank/DDBJ databases">
        <title>Flavobacterium sp. 20NA77.7 isolated from freshwater.</title>
        <authorList>
            <person name="Le V."/>
            <person name="Ko S.-R."/>
            <person name="Ahn C.-Y."/>
            <person name="Oh H.-M."/>
        </authorList>
    </citation>
    <scope>NUCLEOTIDE SEQUENCE</scope>
    <source>
        <strain evidence="1">20NA77.7</strain>
    </source>
</reference>
<dbReference type="Proteomes" id="UP001180481">
    <property type="component" value="Chromosome"/>
</dbReference>
<name>A0ABY9RA41_9FLAO</name>
<proteinExistence type="predicted"/>
<sequence>MRFYIHILLFLLVGLSYSQTKQVVIIKHKYDFQTEPDAYNINNMFKGILLAEGFDVYFDDEELPLFVAQNRCNAINGVMLDKSNVFVTKLKFVLKDCQNKILFESAEVKSKEKNIQNGYIEALKLLSPELKKYNSTLVQKKDVVQIPSGVVSSSIAKCQYVQITNGFAIMDASLKVVLQIYNTTNPTIFIADKFGVKGIFTKIENKGIFEYYKNDKLVVEEYLF</sequence>
<organism evidence="1 2">
    <name type="scientific">Flavobacterium nakdongensis</name>
    <dbReference type="NCBI Taxonomy" id="3073563"/>
    <lineage>
        <taxon>Bacteria</taxon>
        <taxon>Pseudomonadati</taxon>
        <taxon>Bacteroidota</taxon>
        <taxon>Flavobacteriia</taxon>
        <taxon>Flavobacteriales</taxon>
        <taxon>Flavobacteriaceae</taxon>
        <taxon>Flavobacterium</taxon>
    </lineage>
</organism>